<dbReference type="InterPro" id="IPR050171">
    <property type="entry name" value="MFS_Transporters"/>
</dbReference>
<dbReference type="RefSeq" id="WP_259036972.1">
    <property type="nucleotide sequence ID" value="NZ_JAJISC010000006.1"/>
</dbReference>
<feature type="transmembrane region" description="Helical" evidence="7">
    <location>
        <begin position="210"/>
        <end position="235"/>
    </location>
</feature>
<feature type="transmembrane region" description="Helical" evidence="7">
    <location>
        <begin position="169"/>
        <end position="189"/>
    </location>
</feature>
<keyword evidence="5 7" id="KW-1133">Transmembrane helix</keyword>
<evidence type="ECO:0000259" key="8">
    <source>
        <dbReference type="PROSITE" id="PS50850"/>
    </source>
</evidence>
<reference evidence="9" key="1">
    <citation type="submission" date="2021-11" db="EMBL/GenBank/DDBJ databases">
        <title>Halomonas sp., isolated from a coastal aquaculture zone in Dongshan Bay.</title>
        <authorList>
            <person name="Lin W."/>
        </authorList>
    </citation>
    <scope>NUCLEOTIDE SEQUENCE</scope>
    <source>
        <strain evidence="9">Yzlin-01</strain>
    </source>
</reference>
<keyword evidence="10" id="KW-1185">Reference proteome</keyword>
<evidence type="ECO:0000256" key="5">
    <source>
        <dbReference type="ARBA" id="ARBA00022989"/>
    </source>
</evidence>
<keyword evidence="2" id="KW-0813">Transport</keyword>
<gene>
    <name evidence="9" type="ORF">LLY24_14285</name>
</gene>
<comment type="subcellular location">
    <subcellularLocation>
        <location evidence="1">Cell membrane</location>
        <topology evidence="1">Multi-pass membrane protein</topology>
    </subcellularLocation>
</comment>
<dbReference type="SUPFAM" id="SSF103473">
    <property type="entry name" value="MFS general substrate transporter"/>
    <property type="match status" value="1"/>
</dbReference>
<feature type="transmembrane region" description="Helical" evidence="7">
    <location>
        <begin position="340"/>
        <end position="365"/>
    </location>
</feature>
<evidence type="ECO:0000256" key="2">
    <source>
        <dbReference type="ARBA" id="ARBA00022448"/>
    </source>
</evidence>
<evidence type="ECO:0000256" key="3">
    <source>
        <dbReference type="ARBA" id="ARBA00022475"/>
    </source>
</evidence>
<dbReference type="PANTHER" id="PTHR23517">
    <property type="entry name" value="RESISTANCE PROTEIN MDTM, PUTATIVE-RELATED-RELATED"/>
    <property type="match status" value="1"/>
</dbReference>
<keyword evidence="4 7" id="KW-0812">Transmembrane</keyword>
<sequence length="396" mass="40785">MSTSPPTQARSASIFLGAALAFMTTMMGTTLPTPLYPIYRDAMGFSQLMVTVIFAVYAAGVIAALLVTGRWSDQLGRRPLLFAGLALSAISDVVFWNAEGIGMLLAGRVLSGLSAGIFTGTATVAVMELAPPAWGRASTLIATAANMGGLGLGPIVAGVLATLFPMPLVVPFAVHFVLVLVAVICIWRAPETVKRPDKIRLRIQAPRIPAEVRSVFLPASIAAFAGFMVCGFFTASAPSMLGGELGYTNHALIGFVVGLLFIASTVGQILQDRLPQAKRLPIGCAVLLVGVLIVAWGIVAEALLGFVLGAIVSGIGQGIGFRAGLGAVSSASESNHRAAVVSTFFVVAYVAISLPVVGIGLLGSIAGQQTAALSFALIVALLSCIALGLLLKGRRL</sequence>
<dbReference type="PANTHER" id="PTHR23517:SF13">
    <property type="entry name" value="MAJOR FACILITATOR SUPERFAMILY MFS_1"/>
    <property type="match status" value="1"/>
</dbReference>
<dbReference type="InterPro" id="IPR005829">
    <property type="entry name" value="Sugar_transporter_CS"/>
</dbReference>
<dbReference type="PROSITE" id="PS00216">
    <property type="entry name" value="SUGAR_TRANSPORT_1"/>
    <property type="match status" value="1"/>
</dbReference>
<evidence type="ECO:0000256" key="6">
    <source>
        <dbReference type="ARBA" id="ARBA00023136"/>
    </source>
</evidence>
<evidence type="ECO:0000256" key="7">
    <source>
        <dbReference type="SAM" id="Phobius"/>
    </source>
</evidence>
<proteinExistence type="predicted"/>
<evidence type="ECO:0000313" key="10">
    <source>
        <dbReference type="Proteomes" id="UP001165542"/>
    </source>
</evidence>
<feature type="transmembrane region" description="Helical" evidence="7">
    <location>
        <begin position="104"/>
        <end position="127"/>
    </location>
</feature>
<feature type="transmembrane region" description="Helical" evidence="7">
    <location>
        <begin position="306"/>
        <end position="328"/>
    </location>
</feature>
<feature type="transmembrane region" description="Helical" evidence="7">
    <location>
        <begin position="282"/>
        <end position="300"/>
    </location>
</feature>
<dbReference type="Gene3D" id="1.20.1250.20">
    <property type="entry name" value="MFS general substrate transporter like domains"/>
    <property type="match status" value="1"/>
</dbReference>
<accession>A0ABT2EFX2</accession>
<dbReference type="Pfam" id="PF07690">
    <property type="entry name" value="MFS_1"/>
    <property type="match status" value="1"/>
</dbReference>
<feature type="transmembrane region" description="Helical" evidence="7">
    <location>
        <begin position="12"/>
        <end position="33"/>
    </location>
</feature>
<dbReference type="InterPro" id="IPR020846">
    <property type="entry name" value="MFS_dom"/>
</dbReference>
<dbReference type="InterPro" id="IPR011701">
    <property type="entry name" value="MFS"/>
</dbReference>
<name>A0ABT2EFX2_9GAMM</name>
<feature type="transmembrane region" description="Helical" evidence="7">
    <location>
        <begin position="247"/>
        <end position="270"/>
    </location>
</feature>
<evidence type="ECO:0000313" key="9">
    <source>
        <dbReference type="EMBL" id="MCS2610486.1"/>
    </source>
</evidence>
<feature type="domain" description="Major facilitator superfamily (MFS) profile" evidence="8">
    <location>
        <begin position="14"/>
        <end position="395"/>
    </location>
</feature>
<dbReference type="Proteomes" id="UP001165542">
    <property type="component" value="Unassembled WGS sequence"/>
</dbReference>
<organism evidence="9 10">
    <name type="scientific">Halomonas dongshanensis</name>
    <dbReference type="NCBI Taxonomy" id="2890835"/>
    <lineage>
        <taxon>Bacteria</taxon>
        <taxon>Pseudomonadati</taxon>
        <taxon>Pseudomonadota</taxon>
        <taxon>Gammaproteobacteria</taxon>
        <taxon>Oceanospirillales</taxon>
        <taxon>Halomonadaceae</taxon>
        <taxon>Halomonas</taxon>
    </lineage>
</organism>
<dbReference type="EMBL" id="JAJISC010000006">
    <property type="protein sequence ID" value="MCS2610486.1"/>
    <property type="molecule type" value="Genomic_DNA"/>
</dbReference>
<keyword evidence="3" id="KW-1003">Cell membrane</keyword>
<dbReference type="InterPro" id="IPR036259">
    <property type="entry name" value="MFS_trans_sf"/>
</dbReference>
<keyword evidence="6 7" id="KW-0472">Membrane</keyword>
<dbReference type="PROSITE" id="PS50850">
    <property type="entry name" value="MFS"/>
    <property type="match status" value="1"/>
</dbReference>
<feature type="transmembrane region" description="Helical" evidence="7">
    <location>
        <begin position="139"/>
        <end position="163"/>
    </location>
</feature>
<feature type="transmembrane region" description="Helical" evidence="7">
    <location>
        <begin position="45"/>
        <end position="68"/>
    </location>
</feature>
<protein>
    <submittedName>
        <fullName evidence="9">MFS transporter</fullName>
    </submittedName>
</protein>
<evidence type="ECO:0000256" key="1">
    <source>
        <dbReference type="ARBA" id="ARBA00004651"/>
    </source>
</evidence>
<feature type="transmembrane region" description="Helical" evidence="7">
    <location>
        <begin position="80"/>
        <end position="98"/>
    </location>
</feature>
<comment type="caution">
    <text evidence="9">The sequence shown here is derived from an EMBL/GenBank/DDBJ whole genome shotgun (WGS) entry which is preliminary data.</text>
</comment>
<evidence type="ECO:0000256" key="4">
    <source>
        <dbReference type="ARBA" id="ARBA00022692"/>
    </source>
</evidence>
<feature type="transmembrane region" description="Helical" evidence="7">
    <location>
        <begin position="371"/>
        <end position="391"/>
    </location>
</feature>